<dbReference type="SUPFAM" id="SSF56801">
    <property type="entry name" value="Acetyl-CoA synthetase-like"/>
    <property type="match status" value="1"/>
</dbReference>
<dbReference type="Gene3D" id="3.30.300.30">
    <property type="match status" value="1"/>
</dbReference>
<dbReference type="InterPro" id="IPR045851">
    <property type="entry name" value="AMP-bd_C_sf"/>
</dbReference>
<keyword evidence="3" id="KW-1185">Reference proteome</keyword>
<reference evidence="2 3" key="1">
    <citation type="submission" date="2024-01" db="EMBL/GenBank/DDBJ databases">
        <title>Multi-omics insights into the function and evolution of sodium benzoate biodegradation pathways in Benzoatithermus flavus gen. nov., sp. nov. from hot spring.</title>
        <authorList>
            <person name="Hu C.-J."/>
            <person name="Li W.-J."/>
        </authorList>
    </citation>
    <scope>NUCLEOTIDE SEQUENCE [LARGE SCALE GENOMIC DNA]</scope>
    <source>
        <strain evidence="2 3">SYSU G07066</strain>
    </source>
</reference>
<dbReference type="Proteomes" id="UP001375743">
    <property type="component" value="Unassembled WGS sequence"/>
</dbReference>
<dbReference type="EMBL" id="JBBLZC010000022">
    <property type="protein sequence ID" value="MEK0085128.1"/>
    <property type="molecule type" value="Genomic_DNA"/>
</dbReference>
<dbReference type="InterPro" id="IPR000873">
    <property type="entry name" value="AMP-dep_synth/lig_dom"/>
</dbReference>
<sequence>MPETGATYYDRQEVRNRDEREAAIFHALPGLIRHALDTAPHFADLFGGIDPDAVTNRAALARLPLTRKSDLIELQARHRPFGRLNATPVTRLARIFASPGPIYDPEGARTDYWRFARAMYAAGFRSGDIVHNTFSYHLTPAGSMAEGGARALGLPVIPAGTGQTELQLRAIADLKPTAYVGTPSFLSILLEKGRELGLDTSSLRKALVSGEAFPPALRQKLEGEFGIVAFQCYATADLGLVAYESSAREGLILDEAVIVEIVRPGTGDPVPDGEVGEVVVTVFNPDYPLIRFATGDLSAILPGISPCGRTNARIRGWLGRADQTTKVRGMFVHPRQVHEAVRRCGIDGRARLVVTQTAGRDEMRLLCEAAGSPEGLAVRLAESLRAATGLRGEAELVPPGSLPNDGKVIDDQR</sequence>
<accession>A0ABU8XXH7</accession>
<feature type="domain" description="AMP-dependent synthetase/ligase" evidence="1">
    <location>
        <begin position="149"/>
        <end position="280"/>
    </location>
</feature>
<dbReference type="InterPro" id="IPR042099">
    <property type="entry name" value="ANL_N_sf"/>
</dbReference>
<evidence type="ECO:0000259" key="1">
    <source>
        <dbReference type="Pfam" id="PF00501"/>
    </source>
</evidence>
<dbReference type="Pfam" id="PF00501">
    <property type="entry name" value="AMP-binding"/>
    <property type="match status" value="1"/>
</dbReference>
<dbReference type="Gene3D" id="3.40.50.12780">
    <property type="entry name" value="N-terminal domain of ligase-like"/>
    <property type="match status" value="1"/>
</dbReference>
<comment type="caution">
    <text evidence="2">The sequence shown here is derived from an EMBL/GenBank/DDBJ whole genome shotgun (WGS) entry which is preliminary data.</text>
</comment>
<gene>
    <name evidence="2" type="ORF">U1T56_18400</name>
</gene>
<name>A0ABU8XXH7_9PROT</name>
<organism evidence="2 3">
    <name type="scientific">Benzoatithermus flavus</name>
    <dbReference type="NCBI Taxonomy" id="3108223"/>
    <lineage>
        <taxon>Bacteria</taxon>
        <taxon>Pseudomonadati</taxon>
        <taxon>Pseudomonadota</taxon>
        <taxon>Alphaproteobacteria</taxon>
        <taxon>Geminicoccales</taxon>
        <taxon>Geminicoccaceae</taxon>
        <taxon>Benzoatithermus</taxon>
    </lineage>
</organism>
<dbReference type="PANTHER" id="PTHR43845:SF1">
    <property type="entry name" value="BLR5969 PROTEIN"/>
    <property type="match status" value="1"/>
</dbReference>
<proteinExistence type="predicted"/>
<dbReference type="PANTHER" id="PTHR43845">
    <property type="entry name" value="BLR5969 PROTEIN"/>
    <property type="match status" value="1"/>
</dbReference>
<protein>
    <submittedName>
        <fullName evidence="2">AMP-binding protein</fullName>
    </submittedName>
</protein>
<evidence type="ECO:0000313" key="2">
    <source>
        <dbReference type="EMBL" id="MEK0085128.1"/>
    </source>
</evidence>
<evidence type="ECO:0000313" key="3">
    <source>
        <dbReference type="Proteomes" id="UP001375743"/>
    </source>
</evidence>
<dbReference type="RefSeq" id="WP_418160976.1">
    <property type="nucleotide sequence ID" value="NZ_JBBLZC010000022.1"/>
</dbReference>